<dbReference type="Proteomes" id="UP000070700">
    <property type="component" value="Unassembled WGS sequence"/>
</dbReference>
<dbReference type="InParanoid" id="A0A194XC08"/>
<organism evidence="4 5">
    <name type="scientific">Mollisia scopiformis</name>
    <name type="common">Conifer needle endophyte fungus</name>
    <name type="synonym">Phialocephala scopiformis</name>
    <dbReference type="NCBI Taxonomy" id="149040"/>
    <lineage>
        <taxon>Eukaryota</taxon>
        <taxon>Fungi</taxon>
        <taxon>Dikarya</taxon>
        <taxon>Ascomycota</taxon>
        <taxon>Pezizomycotina</taxon>
        <taxon>Leotiomycetes</taxon>
        <taxon>Helotiales</taxon>
        <taxon>Mollisiaceae</taxon>
        <taxon>Mollisia</taxon>
    </lineage>
</organism>
<dbReference type="Pfam" id="PF24809">
    <property type="entry name" value="DUF7708"/>
    <property type="match status" value="1"/>
</dbReference>
<evidence type="ECO:0000313" key="4">
    <source>
        <dbReference type="EMBL" id="KUJ17699.1"/>
    </source>
</evidence>
<reference evidence="4 5" key="1">
    <citation type="submission" date="2015-10" db="EMBL/GenBank/DDBJ databases">
        <title>Full genome of DAOMC 229536 Phialocephala scopiformis, a fungal endophyte of spruce producing the potent anti-insectan compound rugulosin.</title>
        <authorList>
            <consortium name="DOE Joint Genome Institute"/>
            <person name="Walker A.K."/>
            <person name="Frasz S.L."/>
            <person name="Seifert K.A."/>
            <person name="Miller J.D."/>
            <person name="Mondo S.J."/>
            <person name="Labutti K."/>
            <person name="Lipzen A."/>
            <person name="Dockter R."/>
            <person name="Kennedy M."/>
            <person name="Grigoriev I.V."/>
            <person name="Spatafora J.W."/>
        </authorList>
    </citation>
    <scope>NUCLEOTIDE SEQUENCE [LARGE SCALE GENOMIC DNA]</scope>
    <source>
        <strain evidence="4 5">CBS 120377</strain>
    </source>
</reference>
<evidence type="ECO:0000259" key="2">
    <source>
        <dbReference type="Pfam" id="PF24809"/>
    </source>
</evidence>
<gene>
    <name evidence="4" type="ORF">LY89DRAFT_733531</name>
</gene>
<dbReference type="EMBL" id="KQ947414">
    <property type="protein sequence ID" value="KUJ17699.1"/>
    <property type="molecule type" value="Genomic_DNA"/>
</dbReference>
<keyword evidence="5" id="KW-1185">Reference proteome</keyword>
<dbReference type="GeneID" id="28829536"/>
<accession>A0A194XC08</accession>
<feature type="domain" description="DUF7708" evidence="2">
    <location>
        <begin position="55"/>
        <end position="194"/>
    </location>
</feature>
<dbReference type="InterPro" id="IPR056125">
    <property type="entry name" value="DUF7708"/>
</dbReference>
<dbReference type="RefSeq" id="XP_018072054.1">
    <property type="nucleotide sequence ID" value="XM_018219810.1"/>
</dbReference>
<sequence>MISSTWQRAVERSTSLLSREEQVKYENSCPEDIVQDFRNHHLVRGKIDNFLKRVQPLVTAIERYGEPLNVIVNASPTILSPTWGILRALLIIAREYEDYFSKLMKMLQQIGDALPRFQVYEELFRNHESFQRTLCAMYSELISFLCSAKKVFSNSSFRRKVLWRSFDDTFCDHITAFIRYSNLVEREANLADMVECSQARVQLDAQMKYLIEARQNREQGFVVLKSWLDARQCHEERDGIEILPGTCEWILDRKELLAWIHKDDSQLFWVYGPPGCGKSFLYAKILQYIDAALAMPYVYFLFCGADGERVTVASLLRSWTFQLAKICDEAKEHIILSRNGSENHEATDKEVYEIFLSLLEVVPPCFLTVDAVDECLDRPTFYKLLSLIPKHFKVLITSRHLPELSEHLQLQQLQQHIELEVLPEMTYSDIEFYIASHLNNITLRYCPEIVAAIKDKLKHSNGIFLWVRLMFRYIQDQTCNEEIMQCLNELPMGLSERYDRILRDINGLAKTKPRERLLAHKVFFWVSVARRPLRIKEVCGFLAVKPSSDRKNGFVEWRMANDPESSIMSICGSLLVARGSGQTLYPIHFTASEYLKQYMSNSERLAEITAYYDVQQLNSNDSLAAAVCMRYLSLEFIEYLHSQTSLDHSDTGNMLNSDEAKMVILRYATRQWFNHLKNVQSAELLLLSIAREFLDDSRRNLDVFWHLYWSSKPETAENGRVPAPSSRAHIIAYFGLHSVLQLKVHRHRRLLVVLPLGILLRLFSVLMESLKMYYVNIPWSRFFLVIKEVWKTCCSS</sequence>
<protein>
    <submittedName>
        <fullName evidence="4">Uncharacterized protein</fullName>
    </submittedName>
</protein>
<dbReference type="OrthoDB" id="7464126at2759"/>
<dbReference type="AlphaFoldDB" id="A0A194XC08"/>
<dbReference type="InterPro" id="IPR056884">
    <property type="entry name" value="NPHP3-like_N"/>
</dbReference>
<feature type="domain" description="Nephrocystin 3-like N-terminal" evidence="3">
    <location>
        <begin position="245"/>
        <end position="399"/>
    </location>
</feature>
<dbReference type="PANTHER" id="PTHR10039:SF14">
    <property type="entry name" value="NACHT DOMAIN-CONTAINING PROTEIN"/>
    <property type="match status" value="1"/>
</dbReference>
<dbReference type="PANTHER" id="PTHR10039">
    <property type="entry name" value="AMELOGENIN"/>
    <property type="match status" value="1"/>
</dbReference>
<dbReference type="Gene3D" id="3.40.50.300">
    <property type="entry name" value="P-loop containing nucleotide triphosphate hydrolases"/>
    <property type="match status" value="1"/>
</dbReference>
<evidence type="ECO:0000313" key="5">
    <source>
        <dbReference type="Proteomes" id="UP000070700"/>
    </source>
</evidence>
<dbReference type="Pfam" id="PF24883">
    <property type="entry name" value="NPHP3_N"/>
    <property type="match status" value="1"/>
</dbReference>
<name>A0A194XC08_MOLSC</name>
<dbReference type="KEGG" id="psco:LY89DRAFT_733531"/>
<dbReference type="InterPro" id="IPR027417">
    <property type="entry name" value="P-loop_NTPase"/>
</dbReference>
<evidence type="ECO:0000256" key="1">
    <source>
        <dbReference type="ARBA" id="ARBA00022737"/>
    </source>
</evidence>
<evidence type="ECO:0000259" key="3">
    <source>
        <dbReference type="Pfam" id="PF24883"/>
    </source>
</evidence>
<proteinExistence type="predicted"/>
<dbReference type="SUPFAM" id="SSF52540">
    <property type="entry name" value="P-loop containing nucleoside triphosphate hydrolases"/>
    <property type="match status" value="1"/>
</dbReference>
<keyword evidence="1" id="KW-0677">Repeat</keyword>